<proteinExistence type="predicted"/>
<dbReference type="InterPro" id="IPR023772">
    <property type="entry name" value="DNA-bd_HTH_TetR-type_CS"/>
</dbReference>
<dbReference type="Gene3D" id="1.10.357.10">
    <property type="entry name" value="Tetracycline Repressor, domain 2"/>
    <property type="match status" value="1"/>
</dbReference>
<accession>A0ABZ1HY64</accession>
<keyword evidence="7" id="KW-1185">Reference proteome</keyword>
<feature type="DNA-binding region" description="H-T-H motif" evidence="4">
    <location>
        <begin position="33"/>
        <end position="52"/>
    </location>
</feature>
<sequence length="183" mass="20273">MSPTRAEQAEKTRRTVLDTAQRLFAEHGFDATSLQLIADTMGVTKANVYYYFRSKADILVALLQGSITAFDELLEAAAQVPTGQQRRELLVDGFVEQVVAHRAVSPLNRTDPGARRHESLGRALDDQAERGLRLLFGADPTPDQTAAYWTATELGPALRGLDHLTDDDLRATLRRLCLRVLDV</sequence>
<dbReference type="PRINTS" id="PR00455">
    <property type="entry name" value="HTHTETR"/>
</dbReference>
<name>A0ABZ1HY64_9PSEU</name>
<dbReference type="PANTHER" id="PTHR30055">
    <property type="entry name" value="HTH-TYPE TRANSCRIPTIONAL REGULATOR RUTR"/>
    <property type="match status" value="1"/>
</dbReference>
<dbReference type="EMBL" id="CP142149">
    <property type="protein sequence ID" value="WSE27072.1"/>
    <property type="molecule type" value="Genomic_DNA"/>
</dbReference>
<protein>
    <submittedName>
        <fullName evidence="6">TetR/AcrR family transcriptional regulator</fullName>
    </submittedName>
</protein>
<dbReference type="InterPro" id="IPR009057">
    <property type="entry name" value="Homeodomain-like_sf"/>
</dbReference>
<feature type="domain" description="HTH tetR-type" evidence="5">
    <location>
        <begin position="10"/>
        <end position="70"/>
    </location>
</feature>
<evidence type="ECO:0000256" key="1">
    <source>
        <dbReference type="ARBA" id="ARBA00023015"/>
    </source>
</evidence>
<dbReference type="SUPFAM" id="SSF46689">
    <property type="entry name" value="Homeodomain-like"/>
    <property type="match status" value="1"/>
</dbReference>
<gene>
    <name evidence="6" type="ORF">VSH64_29920</name>
</gene>
<dbReference type="PROSITE" id="PS01081">
    <property type="entry name" value="HTH_TETR_1"/>
    <property type="match status" value="1"/>
</dbReference>
<dbReference type="RefSeq" id="WP_326566082.1">
    <property type="nucleotide sequence ID" value="NZ_CP142149.1"/>
</dbReference>
<reference evidence="6 7" key="1">
    <citation type="journal article" date="2015" name="Int. J. Syst. Evol. Microbiol.">
        <title>Amycolatopsis rhabdoformis sp. nov., an actinomycete isolated from a tropical forest soil.</title>
        <authorList>
            <person name="Souza W.R."/>
            <person name="Silva R.E."/>
            <person name="Goodfellow M."/>
            <person name="Busarakam K."/>
            <person name="Figueiro F.S."/>
            <person name="Ferreira D."/>
            <person name="Rodrigues-Filho E."/>
            <person name="Moraes L.A.B."/>
            <person name="Zucchi T.D."/>
        </authorList>
    </citation>
    <scope>NUCLEOTIDE SEQUENCE [LARGE SCALE GENOMIC DNA]</scope>
    <source>
        <strain evidence="6 7">NCIMB 14900</strain>
    </source>
</reference>
<dbReference type="Pfam" id="PF00440">
    <property type="entry name" value="TetR_N"/>
    <property type="match status" value="1"/>
</dbReference>
<dbReference type="Proteomes" id="UP001330812">
    <property type="component" value="Chromosome"/>
</dbReference>
<evidence type="ECO:0000259" key="5">
    <source>
        <dbReference type="PROSITE" id="PS50977"/>
    </source>
</evidence>
<dbReference type="PROSITE" id="PS50977">
    <property type="entry name" value="HTH_TETR_2"/>
    <property type="match status" value="1"/>
</dbReference>
<evidence type="ECO:0000313" key="6">
    <source>
        <dbReference type="EMBL" id="WSE27072.1"/>
    </source>
</evidence>
<evidence type="ECO:0000256" key="2">
    <source>
        <dbReference type="ARBA" id="ARBA00023125"/>
    </source>
</evidence>
<dbReference type="InterPro" id="IPR001647">
    <property type="entry name" value="HTH_TetR"/>
</dbReference>
<keyword evidence="2 4" id="KW-0238">DNA-binding</keyword>
<dbReference type="PANTHER" id="PTHR30055:SF234">
    <property type="entry name" value="HTH-TYPE TRANSCRIPTIONAL REGULATOR BETI"/>
    <property type="match status" value="1"/>
</dbReference>
<evidence type="ECO:0000256" key="3">
    <source>
        <dbReference type="ARBA" id="ARBA00023163"/>
    </source>
</evidence>
<keyword evidence="1" id="KW-0805">Transcription regulation</keyword>
<evidence type="ECO:0000256" key="4">
    <source>
        <dbReference type="PROSITE-ProRule" id="PRU00335"/>
    </source>
</evidence>
<organism evidence="6 7">
    <name type="scientific">Amycolatopsis rhabdoformis</name>
    <dbReference type="NCBI Taxonomy" id="1448059"/>
    <lineage>
        <taxon>Bacteria</taxon>
        <taxon>Bacillati</taxon>
        <taxon>Actinomycetota</taxon>
        <taxon>Actinomycetes</taxon>
        <taxon>Pseudonocardiales</taxon>
        <taxon>Pseudonocardiaceae</taxon>
        <taxon>Amycolatopsis</taxon>
    </lineage>
</organism>
<keyword evidence="3" id="KW-0804">Transcription</keyword>
<evidence type="ECO:0000313" key="7">
    <source>
        <dbReference type="Proteomes" id="UP001330812"/>
    </source>
</evidence>
<dbReference type="InterPro" id="IPR050109">
    <property type="entry name" value="HTH-type_TetR-like_transc_reg"/>
</dbReference>